<evidence type="ECO:0000313" key="4">
    <source>
        <dbReference type="EMBL" id="SPC75924.1"/>
    </source>
</evidence>
<dbReference type="CDD" id="cd09272">
    <property type="entry name" value="RNase_HI_RT_Ty1"/>
    <property type="match status" value="1"/>
</dbReference>
<keyword evidence="1" id="KW-0863">Zinc-finger</keyword>
<evidence type="ECO:0000256" key="2">
    <source>
        <dbReference type="SAM" id="SignalP"/>
    </source>
</evidence>
<dbReference type="Pfam" id="PF07727">
    <property type="entry name" value="RVT_2"/>
    <property type="match status" value="1"/>
</dbReference>
<dbReference type="InterPro" id="IPR043502">
    <property type="entry name" value="DNA/RNA_pol_sf"/>
</dbReference>
<dbReference type="EMBL" id="OIVN01000189">
    <property type="protein sequence ID" value="SPC75924.1"/>
    <property type="molecule type" value="Genomic_DNA"/>
</dbReference>
<dbReference type="InterPro" id="IPR015955">
    <property type="entry name" value="Lactate_DH/Glyco_Ohase_4_C"/>
</dbReference>
<dbReference type="Gene3D" id="3.90.110.10">
    <property type="entry name" value="Lactate dehydrogenase/glycoside hydrolase, family 4, C-terminal"/>
    <property type="match status" value="2"/>
</dbReference>
<reference evidence="4" key="1">
    <citation type="submission" date="2018-02" db="EMBL/GenBank/DDBJ databases">
        <authorList>
            <person name="Cohen D.B."/>
            <person name="Kent A.D."/>
        </authorList>
    </citation>
    <scope>NUCLEOTIDE SEQUENCE</scope>
</reference>
<organism evidence="4">
    <name type="scientific">Fagus sylvatica</name>
    <name type="common">Beechnut</name>
    <dbReference type="NCBI Taxonomy" id="28930"/>
    <lineage>
        <taxon>Eukaryota</taxon>
        <taxon>Viridiplantae</taxon>
        <taxon>Streptophyta</taxon>
        <taxon>Embryophyta</taxon>
        <taxon>Tracheophyta</taxon>
        <taxon>Spermatophyta</taxon>
        <taxon>Magnoliopsida</taxon>
        <taxon>eudicotyledons</taxon>
        <taxon>Gunneridae</taxon>
        <taxon>Pentapetalae</taxon>
        <taxon>rosids</taxon>
        <taxon>fabids</taxon>
        <taxon>Fagales</taxon>
        <taxon>Fagaceae</taxon>
        <taxon>Fagus</taxon>
    </lineage>
</organism>
<dbReference type="GO" id="GO:0003676">
    <property type="term" value="F:nucleic acid binding"/>
    <property type="evidence" value="ECO:0007669"/>
    <property type="project" value="InterPro"/>
</dbReference>
<dbReference type="GO" id="GO:0008270">
    <property type="term" value="F:zinc ion binding"/>
    <property type="evidence" value="ECO:0007669"/>
    <property type="project" value="UniProtKB-KW"/>
</dbReference>
<dbReference type="PANTHER" id="PTHR11439">
    <property type="entry name" value="GAG-POL-RELATED RETROTRANSPOSON"/>
    <property type="match status" value="1"/>
</dbReference>
<dbReference type="Pfam" id="PF02866">
    <property type="entry name" value="Ldh_1_C"/>
    <property type="match status" value="2"/>
</dbReference>
<name>A0A2N9EMY8_FAGSY</name>
<keyword evidence="2" id="KW-0732">Signal</keyword>
<evidence type="ECO:0000256" key="1">
    <source>
        <dbReference type="PROSITE-ProRule" id="PRU00047"/>
    </source>
</evidence>
<dbReference type="InterPro" id="IPR005162">
    <property type="entry name" value="Retrotrans_gag_dom"/>
</dbReference>
<dbReference type="InterPro" id="IPR013103">
    <property type="entry name" value="RVT_2"/>
</dbReference>
<proteinExistence type="predicted"/>
<keyword evidence="1" id="KW-0862">Zinc</keyword>
<dbReference type="SUPFAM" id="SSF56327">
    <property type="entry name" value="LDH C-terminal domain-like"/>
    <property type="match status" value="1"/>
</dbReference>
<dbReference type="AlphaFoldDB" id="A0A2N9EMY8"/>
<evidence type="ECO:0000259" key="3">
    <source>
        <dbReference type="PROSITE" id="PS50158"/>
    </source>
</evidence>
<keyword evidence="1" id="KW-0479">Metal-binding</keyword>
<dbReference type="SUPFAM" id="SSF56672">
    <property type="entry name" value="DNA/RNA polymerases"/>
    <property type="match status" value="1"/>
</dbReference>
<feature type="domain" description="CCHC-type" evidence="3">
    <location>
        <begin position="408"/>
        <end position="422"/>
    </location>
</feature>
<dbReference type="InterPro" id="IPR022383">
    <property type="entry name" value="Lactate/malate_DH_C"/>
</dbReference>
<dbReference type="GO" id="GO:0016616">
    <property type="term" value="F:oxidoreductase activity, acting on the CH-OH group of donors, NAD or NADP as acceptor"/>
    <property type="evidence" value="ECO:0007669"/>
    <property type="project" value="InterPro"/>
</dbReference>
<dbReference type="InterPro" id="IPR001878">
    <property type="entry name" value="Znf_CCHC"/>
</dbReference>
<dbReference type="PANTHER" id="PTHR11439:SF470">
    <property type="entry name" value="CYSTEINE-RICH RLK (RECEPTOR-LIKE PROTEIN KINASE) 8"/>
    <property type="match status" value="1"/>
</dbReference>
<sequence length="761" mass="86307">MPSFMAILIRMSLCISLLVSDERERHEYIQSKADYSLFVRSQGHDFTAALVYVDDIILTGNNLEQIKELKKFLGKWFKLKDLRNLKYFLGIEVAHSKNGISISQWKYTLEILNDTGFFGSKPSKFPMEQNLSLNESDEDLIPDPSSYRRLVGRLIYLTIIMPDLTYVTKKQTTVSHSSAEAEYRSMATTCCEVTWLKQLLTDLNVSHSQPVQLYCDNKAAIHIASNPVFHERIKHIKIDYHVVREKLQNGLIQTAHVSTNQQQADLFTKALGQSQAKFPLGKLAFKGGASTWWEQIQTQRVKFGKKKIQDWSKMKKKLQEQFLPFNYRQTLYKNLHNLRQVGSIDDYTERFYELMARVNLQEDEEQIVARQQTWQSKNVPYASTSSNVATNSTIVSKPTTFDSSFQSYKCGEQGHKANECKKSGLQVKNKELMVESMEEGVVGQEIDAKDAVEDIGGGFKEEEEVVDKLRLQQNDHPNPYKLSWLKKGNDVKATPKANMSDEDIKALTKRTQEGGTEVVKAKAGKGSAKLSMALVSYLGQLKLETAQVRLGKNGVEEVLGLGSLSDYEKENLESLKPELKSSIEKGIKWKYCVLDSIASVCETCGSRNTYTLKRLRNGHGHRVIRDVGAYERIWSYDGTWAYMKLEMWQVDLINLENFVQLGPWEDTMDCKQLWLGSHGCGNNENHERRIETWEGHEAIVLGVLHQVKKVSQARCAAIENCEEAIDELHPSRLGLGDVGCGGGKVLPGFEIKRAIKEASDA</sequence>
<feature type="signal peptide" evidence="2">
    <location>
        <begin position="1"/>
        <end position="20"/>
    </location>
</feature>
<feature type="chain" id="PRO_5014705604" description="CCHC-type domain-containing protein" evidence="2">
    <location>
        <begin position="21"/>
        <end position="761"/>
    </location>
</feature>
<gene>
    <name evidence="4" type="ORF">FSB_LOCUS3806</name>
</gene>
<accession>A0A2N9EMY8</accession>
<dbReference type="Pfam" id="PF03732">
    <property type="entry name" value="Retrotrans_gag"/>
    <property type="match status" value="1"/>
</dbReference>
<protein>
    <recommendedName>
        <fullName evidence="3">CCHC-type domain-containing protein</fullName>
    </recommendedName>
</protein>
<dbReference type="PROSITE" id="PS50158">
    <property type="entry name" value="ZF_CCHC"/>
    <property type="match status" value="1"/>
</dbReference>